<evidence type="ECO:0008006" key="6">
    <source>
        <dbReference type="Google" id="ProtNLM"/>
    </source>
</evidence>
<feature type="compositionally biased region" description="Low complexity" evidence="3">
    <location>
        <begin position="350"/>
        <end position="368"/>
    </location>
</feature>
<gene>
    <name evidence="4" type="ORF">KDK_23540</name>
</gene>
<accession>A0A402AHP1</accession>
<sequence length="557" mass="59198">MSKLARSLAALALVLVTFLMFTVPFIQRAHASSGTFTQYTYNGSAGSRPYYVYTPANYQVGTAVPMIVMLHGCTQNPTDFANGTQMNALADQKQFIVVYPQQTSTYNSSSCWNWFQTADQVRGSGEPAIIAGIAQTVEQTTSQWTIDSNRVYVAGMSAGAAMTAIMGATYPDIFAAIGVHSGLEYQAATSLTSATTAQSQGGPSPTQQGQAAYNAMGSAARVVPTIDFQGQSDYTVYPVNGDQVIEQWMQTDHLASNGSYNASFSSPSTNTNGQVSGGYSYTTQTWNDNSGNEIEEYWKISSMGHAWSGGSSSGSYTDSKGPSATNAMYTFFMNHPKNGQSPTPTPTPGTTPTATPTPGSTPTVTPTPSVTPTPQPTHTVTLPSIAAEDGYIYPNDGIPMGALAYLQAGSTSLNQAEVSIVSFDTSQIPAGSTVVSATLTLYRYDPYFYQGDLGSISADISPIGGFNGNNALEQADYNANAGQTNVGNFNVVPTQTNQATSDIIASSAFKYINFSGHTQFRIHFSKATNNTYQMDVMDFYSGDSGGSYVPVLKVQYQ</sequence>
<reference evidence="5" key="1">
    <citation type="submission" date="2018-12" db="EMBL/GenBank/DDBJ databases">
        <title>Tengunoibacter tsumagoiensis gen. nov., sp. nov., Dictyobacter kobayashii sp. nov., D. alpinus sp. nov., and D. joshuensis sp. nov. and description of Dictyobacteraceae fam. nov. within the order Ktedonobacterales isolated from Tengu-no-mugimeshi.</title>
        <authorList>
            <person name="Wang C.M."/>
            <person name="Zheng Y."/>
            <person name="Sakai Y."/>
            <person name="Toyoda A."/>
            <person name="Minakuchi Y."/>
            <person name="Abe K."/>
            <person name="Yokota A."/>
            <person name="Yabe S."/>
        </authorList>
    </citation>
    <scope>NUCLEOTIDE SEQUENCE [LARGE SCALE GENOMIC DNA]</scope>
    <source>
        <strain evidence="5">Uno11</strain>
    </source>
</reference>
<dbReference type="OrthoDB" id="9764953at2"/>
<dbReference type="InterPro" id="IPR029058">
    <property type="entry name" value="AB_hydrolase_fold"/>
</dbReference>
<dbReference type="EMBL" id="BIFS01000001">
    <property type="protein sequence ID" value="GCE18554.1"/>
    <property type="molecule type" value="Genomic_DNA"/>
</dbReference>
<dbReference type="PANTHER" id="PTHR43037">
    <property type="entry name" value="UNNAMED PRODUCT-RELATED"/>
    <property type="match status" value="1"/>
</dbReference>
<dbReference type="RefSeq" id="WP_126550072.1">
    <property type="nucleotide sequence ID" value="NZ_BIFS01000001.1"/>
</dbReference>
<dbReference type="GO" id="GO:0005576">
    <property type="term" value="C:extracellular region"/>
    <property type="evidence" value="ECO:0007669"/>
    <property type="project" value="InterPro"/>
</dbReference>
<keyword evidence="2" id="KW-0378">Hydrolase</keyword>
<evidence type="ECO:0000256" key="2">
    <source>
        <dbReference type="ARBA" id="ARBA00022801"/>
    </source>
</evidence>
<keyword evidence="5" id="KW-1185">Reference proteome</keyword>
<proteinExistence type="predicted"/>
<organism evidence="4 5">
    <name type="scientific">Dictyobacter kobayashii</name>
    <dbReference type="NCBI Taxonomy" id="2014872"/>
    <lineage>
        <taxon>Bacteria</taxon>
        <taxon>Bacillati</taxon>
        <taxon>Chloroflexota</taxon>
        <taxon>Ktedonobacteria</taxon>
        <taxon>Ktedonobacterales</taxon>
        <taxon>Dictyobacteraceae</taxon>
        <taxon>Dictyobacter</taxon>
    </lineage>
</organism>
<feature type="region of interest" description="Disordered" evidence="3">
    <location>
        <begin position="334"/>
        <end position="377"/>
    </location>
</feature>
<evidence type="ECO:0000313" key="5">
    <source>
        <dbReference type="Proteomes" id="UP000287188"/>
    </source>
</evidence>
<dbReference type="GO" id="GO:0016787">
    <property type="term" value="F:hydrolase activity"/>
    <property type="evidence" value="ECO:0007669"/>
    <property type="project" value="UniProtKB-KW"/>
</dbReference>
<dbReference type="Gene3D" id="3.40.50.1820">
    <property type="entry name" value="alpha/beta hydrolase"/>
    <property type="match status" value="1"/>
</dbReference>
<comment type="caution">
    <text evidence="4">The sequence shown here is derived from an EMBL/GenBank/DDBJ whole genome shotgun (WGS) entry which is preliminary data.</text>
</comment>
<evidence type="ECO:0000313" key="4">
    <source>
        <dbReference type="EMBL" id="GCE18554.1"/>
    </source>
</evidence>
<keyword evidence="1" id="KW-0732">Signal</keyword>
<dbReference type="InterPro" id="IPR010126">
    <property type="entry name" value="Esterase_phb"/>
</dbReference>
<dbReference type="AlphaFoldDB" id="A0A402AHP1"/>
<dbReference type="SUPFAM" id="SSF53474">
    <property type="entry name" value="alpha/beta-Hydrolases"/>
    <property type="match status" value="1"/>
</dbReference>
<dbReference type="Proteomes" id="UP000287188">
    <property type="component" value="Unassembled WGS sequence"/>
</dbReference>
<dbReference type="PANTHER" id="PTHR43037:SF1">
    <property type="entry name" value="BLL1128 PROTEIN"/>
    <property type="match status" value="1"/>
</dbReference>
<evidence type="ECO:0000256" key="1">
    <source>
        <dbReference type="ARBA" id="ARBA00022729"/>
    </source>
</evidence>
<dbReference type="InterPro" id="IPR050955">
    <property type="entry name" value="Plant_Biomass_Hydrol_Est"/>
</dbReference>
<protein>
    <recommendedName>
        <fullName evidence="6">Esterase</fullName>
    </recommendedName>
</protein>
<dbReference type="Pfam" id="PF10503">
    <property type="entry name" value="Esterase_PHB"/>
    <property type="match status" value="1"/>
</dbReference>
<name>A0A402AHP1_9CHLR</name>
<evidence type="ECO:0000256" key="3">
    <source>
        <dbReference type="SAM" id="MobiDB-lite"/>
    </source>
</evidence>
<dbReference type="NCBIfam" id="TIGR01840">
    <property type="entry name" value="esterase_phb"/>
    <property type="match status" value="1"/>
</dbReference>